<name>A0A3N4Z9C8_9MICO</name>
<dbReference type="Pfam" id="PF17763">
    <property type="entry name" value="Asparaginase_C"/>
    <property type="match status" value="1"/>
</dbReference>
<dbReference type="PANTHER" id="PTHR11707">
    <property type="entry name" value="L-ASPARAGINASE"/>
    <property type="match status" value="1"/>
</dbReference>
<dbReference type="SFLD" id="SFLDS00057">
    <property type="entry name" value="Glutaminase/Asparaginase"/>
    <property type="match status" value="1"/>
</dbReference>
<feature type="active site" evidence="6">
    <location>
        <position position="10"/>
    </location>
</feature>
<dbReference type="Gene3D" id="3.40.50.1170">
    <property type="entry name" value="L-asparaginase, N-terminal domain"/>
    <property type="match status" value="1"/>
</dbReference>
<feature type="binding site" evidence="5">
    <location>
        <position position="53"/>
    </location>
    <ligand>
        <name>substrate</name>
    </ligand>
</feature>
<dbReference type="GO" id="GO:0004067">
    <property type="term" value="F:asparaginase activity"/>
    <property type="evidence" value="ECO:0007669"/>
    <property type="project" value="UniProtKB-UniRule"/>
</dbReference>
<evidence type="ECO:0000256" key="4">
    <source>
        <dbReference type="PIRSR" id="PIRSR001220-1"/>
    </source>
</evidence>
<organism evidence="10 11">
    <name type="scientific">Georgenia muralis</name>
    <dbReference type="NCBI Taxonomy" id="154117"/>
    <lineage>
        <taxon>Bacteria</taxon>
        <taxon>Bacillati</taxon>
        <taxon>Actinomycetota</taxon>
        <taxon>Actinomycetes</taxon>
        <taxon>Micrococcales</taxon>
        <taxon>Bogoriellaceae</taxon>
        <taxon>Georgenia</taxon>
    </lineage>
</organism>
<dbReference type="InterPro" id="IPR020827">
    <property type="entry name" value="Asparaginase/glutaminase_AS1"/>
</dbReference>
<evidence type="ECO:0000256" key="2">
    <source>
        <dbReference type="ARBA" id="ARBA00012920"/>
    </source>
</evidence>
<dbReference type="Proteomes" id="UP000280726">
    <property type="component" value="Unassembled WGS sequence"/>
</dbReference>
<dbReference type="InterPro" id="IPR037152">
    <property type="entry name" value="L-asparaginase_N_sf"/>
</dbReference>
<dbReference type="AlphaFoldDB" id="A0A3N4Z9C8"/>
<dbReference type="PIRSF" id="PIRSF500176">
    <property type="entry name" value="L_ASNase"/>
    <property type="match status" value="1"/>
</dbReference>
<evidence type="ECO:0000313" key="10">
    <source>
        <dbReference type="EMBL" id="RPF28867.1"/>
    </source>
</evidence>
<dbReference type="InterPro" id="IPR036152">
    <property type="entry name" value="Asp/glu_Ase-like_sf"/>
</dbReference>
<protein>
    <recommendedName>
        <fullName evidence="2">asparaginase</fullName>
        <ecNumber evidence="2">3.5.1.1</ecNumber>
    </recommendedName>
</protein>
<evidence type="ECO:0000256" key="3">
    <source>
        <dbReference type="ARBA" id="ARBA00049366"/>
    </source>
</evidence>
<feature type="domain" description="Asparaginase/glutaminase C-terminal" evidence="9">
    <location>
        <begin position="204"/>
        <end position="308"/>
    </location>
</feature>
<reference evidence="10 11" key="1">
    <citation type="submission" date="2018-11" db="EMBL/GenBank/DDBJ databases">
        <title>Sequencing the genomes of 1000 actinobacteria strains.</title>
        <authorList>
            <person name="Klenk H.-P."/>
        </authorList>
    </citation>
    <scope>NUCLEOTIDE SEQUENCE [LARGE SCALE GENOMIC DNA]</scope>
    <source>
        <strain evidence="10 11">DSM 14418</strain>
    </source>
</reference>
<evidence type="ECO:0000256" key="6">
    <source>
        <dbReference type="PROSITE-ProRule" id="PRU10099"/>
    </source>
</evidence>
<dbReference type="InterPro" id="IPR027475">
    <property type="entry name" value="Asparaginase/glutaminase_AS2"/>
</dbReference>
<comment type="caution">
    <text evidence="10">The sequence shown here is derived from an EMBL/GenBank/DDBJ whole genome shotgun (WGS) entry which is preliminary data.</text>
</comment>
<feature type="active site" description="O-isoaspartyl threonine intermediate" evidence="4">
    <location>
        <position position="10"/>
    </location>
</feature>
<accession>A0A3N4Z9C8</accession>
<dbReference type="PRINTS" id="PR00139">
    <property type="entry name" value="ASNGLNASE"/>
</dbReference>
<comment type="catalytic activity">
    <reaction evidence="3">
        <text>L-asparagine + H2O = L-aspartate + NH4(+)</text>
        <dbReference type="Rhea" id="RHEA:21016"/>
        <dbReference type="ChEBI" id="CHEBI:15377"/>
        <dbReference type="ChEBI" id="CHEBI:28938"/>
        <dbReference type="ChEBI" id="CHEBI:29991"/>
        <dbReference type="ChEBI" id="CHEBI:58048"/>
        <dbReference type="EC" id="3.5.1.1"/>
    </reaction>
</comment>
<evidence type="ECO:0000256" key="1">
    <source>
        <dbReference type="ARBA" id="ARBA00010518"/>
    </source>
</evidence>
<feature type="active site" evidence="7">
    <location>
        <position position="84"/>
    </location>
</feature>
<dbReference type="GO" id="GO:0006520">
    <property type="term" value="P:amino acid metabolic process"/>
    <property type="evidence" value="ECO:0007669"/>
    <property type="project" value="InterPro"/>
</dbReference>
<evidence type="ECO:0000259" key="8">
    <source>
        <dbReference type="Pfam" id="PF00710"/>
    </source>
</evidence>
<comment type="similarity">
    <text evidence="1">Belongs to the asparaginase 1 family.</text>
</comment>
<sequence length="326" mass="33040">MITLLATGGTIAARRSARGLTVGAAGAELLERARTVWPLEVDVVVRDVEGVDSSALTVPRVLRLVRTVREALVTSDGVVVTHGTDTMEETAFLLALGHDTERAVTLTGSQRPFDDAAPDGPRNLAAALAWAASPTSRGTGVTIAFADAVLPAIGTHKAKSLGLEAFAAPTRGPLGHVDETGVRRHARPELPAPILPMDAVDLPRVTVVPQYLGADAAAVEAAVRDGAEGLVVAGFGAGNTTPPVTAVLVELLGAGLPVVVTSRTGSGAVAGLYAGGGADLAAAGAVMAGDLSHWQARLLLAAVLARGREGWAGRVRDWLGAAGATP</sequence>
<dbReference type="InterPro" id="IPR040919">
    <property type="entry name" value="Asparaginase_C"/>
</dbReference>
<dbReference type="Pfam" id="PF00710">
    <property type="entry name" value="Asparaginase"/>
    <property type="match status" value="1"/>
</dbReference>
<dbReference type="EC" id="3.5.1.1" evidence="2"/>
<dbReference type="RefSeq" id="WP_123919391.1">
    <property type="nucleotide sequence ID" value="NZ_RKRA01000001.1"/>
</dbReference>
<dbReference type="Gene3D" id="3.40.50.40">
    <property type="match status" value="1"/>
</dbReference>
<dbReference type="PROSITE" id="PS00917">
    <property type="entry name" value="ASN_GLN_ASE_2"/>
    <property type="match status" value="1"/>
</dbReference>
<dbReference type="PANTHER" id="PTHR11707:SF28">
    <property type="entry name" value="60 KDA LYSOPHOSPHOLIPASE"/>
    <property type="match status" value="1"/>
</dbReference>
<evidence type="ECO:0000256" key="5">
    <source>
        <dbReference type="PIRSR" id="PIRSR001220-2"/>
    </source>
</evidence>
<dbReference type="OrthoDB" id="9788068at2"/>
<evidence type="ECO:0000259" key="9">
    <source>
        <dbReference type="Pfam" id="PF17763"/>
    </source>
</evidence>
<dbReference type="SUPFAM" id="SSF53774">
    <property type="entry name" value="Glutaminase/Asparaginase"/>
    <property type="match status" value="1"/>
</dbReference>
<dbReference type="PROSITE" id="PS51732">
    <property type="entry name" value="ASN_GLN_ASE_3"/>
    <property type="match status" value="1"/>
</dbReference>
<dbReference type="InterPro" id="IPR006034">
    <property type="entry name" value="Asparaginase/glutaminase-like"/>
</dbReference>
<feature type="binding site" evidence="5">
    <location>
        <begin position="84"/>
        <end position="85"/>
    </location>
    <ligand>
        <name>substrate</name>
    </ligand>
</feature>
<dbReference type="PROSITE" id="PS00144">
    <property type="entry name" value="ASN_GLN_ASE_1"/>
    <property type="match status" value="1"/>
</dbReference>
<dbReference type="SMART" id="SM00870">
    <property type="entry name" value="Asparaginase"/>
    <property type="match status" value="1"/>
</dbReference>
<keyword evidence="11" id="KW-1185">Reference proteome</keyword>
<dbReference type="EMBL" id="RKRA01000001">
    <property type="protein sequence ID" value="RPF28867.1"/>
    <property type="molecule type" value="Genomic_DNA"/>
</dbReference>
<proteinExistence type="inferred from homology"/>
<dbReference type="InterPro" id="IPR027474">
    <property type="entry name" value="L-asparaginase_N"/>
</dbReference>
<dbReference type="InterPro" id="IPR027473">
    <property type="entry name" value="L-asparaginase_C"/>
</dbReference>
<gene>
    <name evidence="10" type="ORF">EDD32_3415</name>
</gene>
<feature type="domain" description="L-asparaginase N-terminal" evidence="8">
    <location>
        <begin position="2"/>
        <end position="186"/>
    </location>
</feature>
<evidence type="ECO:0000313" key="11">
    <source>
        <dbReference type="Proteomes" id="UP000280726"/>
    </source>
</evidence>
<dbReference type="PIRSF" id="PIRSF001220">
    <property type="entry name" value="L-ASNase_gatD"/>
    <property type="match status" value="1"/>
</dbReference>
<evidence type="ECO:0000256" key="7">
    <source>
        <dbReference type="PROSITE-ProRule" id="PRU10100"/>
    </source>
</evidence>